<sequence length="264" mass="27607">MTGKEVPADLATILSRAAALGTGPRRIEVATSEEALGSVLDAIASCILPRRMTVSDESGLLLGMEVASGNLMQLIDASTSLRAGCADLISRPLRPADLGPVAALLSRAFPGEQVITFSTSPHGAASDPTHAGLTCPAMLHTLGLTSFDLAVPDRLAYLIEAADEVLIAICRPGQKPLVTQPGQPLPDDLSNLAGKAFDDQNNLGNILKENEILLMTRRVDADLALGLVHTETGPVALIFKADSLPEIAAYWANMANTPLICDPA</sequence>
<evidence type="ECO:0000313" key="2">
    <source>
        <dbReference type="Proteomes" id="UP000203589"/>
    </source>
</evidence>
<organism evidence="1 2">
    <name type="scientific">Antarctobacter heliothermus</name>
    <dbReference type="NCBI Taxonomy" id="74033"/>
    <lineage>
        <taxon>Bacteria</taxon>
        <taxon>Pseudomonadati</taxon>
        <taxon>Pseudomonadota</taxon>
        <taxon>Alphaproteobacteria</taxon>
        <taxon>Rhodobacterales</taxon>
        <taxon>Roseobacteraceae</taxon>
        <taxon>Antarctobacter</taxon>
    </lineage>
</organism>
<reference evidence="1 2" key="1">
    <citation type="submission" date="2017-07" db="EMBL/GenBank/DDBJ databases">
        <title>Genome Sequence of Antarctobacter heliothermus Strain SMS3 Isolated from a culture of the Diatom Skeletonema marinoi.</title>
        <authorList>
            <person name="Topel M."/>
            <person name="Pinder M.I.M."/>
            <person name="Johansson O.N."/>
            <person name="Kourtchenko O."/>
            <person name="Godhe A."/>
            <person name="Clarke A.K."/>
        </authorList>
    </citation>
    <scope>NUCLEOTIDE SEQUENCE [LARGE SCALE GENOMIC DNA]</scope>
    <source>
        <strain evidence="1 2">SMS3</strain>
    </source>
</reference>
<evidence type="ECO:0000313" key="1">
    <source>
        <dbReference type="EMBL" id="ASP21150.1"/>
    </source>
</evidence>
<dbReference type="EMBL" id="CP022540">
    <property type="protein sequence ID" value="ASP21150.1"/>
    <property type="molecule type" value="Genomic_DNA"/>
</dbReference>
<keyword evidence="2" id="KW-1185">Reference proteome</keyword>
<name>A0A222E4T7_9RHOB</name>
<accession>A0A222E4T7</accession>
<gene>
    <name evidence="1" type="ORF">ANTHELSMS3_02486</name>
</gene>
<dbReference type="Proteomes" id="UP000203589">
    <property type="component" value="Chromosome"/>
</dbReference>
<dbReference type="OrthoDB" id="7832704at2"/>
<dbReference type="AlphaFoldDB" id="A0A222E4T7"/>
<dbReference type="RefSeq" id="WP_094035103.1">
    <property type="nucleotide sequence ID" value="NZ_CP022540.1"/>
</dbReference>
<dbReference type="KEGG" id="aht:ANTHELSMS3_02486"/>
<protein>
    <submittedName>
        <fullName evidence="1">Uncharacterized protein</fullName>
    </submittedName>
</protein>
<proteinExistence type="predicted"/>